<protein>
    <submittedName>
        <fullName evidence="2">Uncharacterized protein</fullName>
    </submittedName>
</protein>
<organism evidence="2 3">
    <name type="scientific">Artemisia annua</name>
    <name type="common">Sweet wormwood</name>
    <dbReference type="NCBI Taxonomy" id="35608"/>
    <lineage>
        <taxon>Eukaryota</taxon>
        <taxon>Viridiplantae</taxon>
        <taxon>Streptophyta</taxon>
        <taxon>Embryophyta</taxon>
        <taxon>Tracheophyta</taxon>
        <taxon>Spermatophyta</taxon>
        <taxon>Magnoliopsida</taxon>
        <taxon>eudicotyledons</taxon>
        <taxon>Gunneridae</taxon>
        <taxon>Pentapetalae</taxon>
        <taxon>asterids</taxon>
        <taxon>campanulids</taxon>
        <taxon>Asterales</taxon>
        <taxon>Asteraceae</taxon>
        <taxon>Asteroideae</taxon>
        <taxon>Anthemideae</taxon>
        <taxon>Artemisiinae</taxon>
        <taxon>Artemisia</taxon>
    </lineage>
</organism>
<evidence type="ECO:0000313" key="2">
    <source>
        <dbReference type="EMBL" id="PWA56461.1"/>
    </source>
</evidence>
<reference evidence="2 3" key="1">
    <citation type="journal article" date="2018" name="Mol. Plant">
        <title>The genome of Artemisia annua provides insight into the evolution of Asteraceae family and artemisinin biosynthesis.</title>
        <authorList>
            <person name="Shen Q."/>
            <person name="Zhang L."/>
            <person name="Liao Z."/>
            <person name="Wang S."/>
            <person name="Yan T."/>
            <person name="Shi P."/>
            <person name="Liu M."/>
            <person name="Fu X."/>
            <person name="Pan Q."/>
            <person name="Wang Y."/>
            <person name="Lv Z."/>
            <person name="Lu X."/>
            <person name="Zhang F."/>
            <person name="Jiang W."/>
            <person name="Ma Y."/>
            <person name="Chen M."/>
            <person name="Hao X."/>
            <person name="Li L."/>
            <person name="Tang Y."/>
            <person name="Lv G."/>
            <person name="Zhou Y."/>
            <person name="Sun X."/>
            <person name="Brodelius P.E."/>
            <person name="Rose J.K.C."/>
            <person name="Tang K."/>
        </authorList>
    </citation>
    <scope>NUCLEOTIDE SEQUENCE [LARGE SCALE GENOMIC DNA]</scope>
    <source>
        <strain evidence="3">cv. Huhao1</strain>
        <tissue evidence="2">Leaf</tissue>
    </source>
</reference>
<name>A0A2U1M5D7_ARTAN</name>
<dbReference type="AlphaFoldDB" id="A0A2U1M5D7"/>
<evidence type="ECO:0000256" key="1">
    <source>
        <dbReference type="SAM" id="MobiDB-lite"/>
    </source>
</evidence>
<sequence length="176" mass="19347">MVFQVLKISQRVKVNDHEHTMAHAIAMTAAAEQAVAAVNIAAQLDRMMRADGSFHIAAYKAKMIHENLEWIIVMLKYLVAVVEVRKMVAEMDRVAVNLVKIVVIPRSFDTSAAFKEAFEVFSNKVICGSSSAELLATFSDNILNKGGSEKLSDEAIEDTPEKDYSAVQVHESVPGP</sequence>
<dbReference type="STRING" id="35608.A0A2U1M5D7"/>
<gene>
    <name evidence="2" type="ORF">CTI12_AA418490</name>
</gene>
<feature type="region of interest" description="Disordered" evidence="1">
    <location>
        <begin position="145"/>
        <end position="176"/>
    </location>
</feature>
<accession>A0A2U1M5D7</accession>
<dbReference type="EMBL" id="PKPP01006447">
    <property type="protein sequence ID" value="PWA56461.1"/>
    <property type="molecule type" value="Genomic_DNA"/>
</dbReference>
<proteinExistence type="predicted"/>
<evidence type="ECO:0000313" key="3">
    <source>
        <dbReference type="Proteomes" id="UP000245207"/>
    </source>
</evidence>
<keyword evidence="3" id="KW-1185">Reference proteome</keyword>
<comment type="caution">
    <text evidence="2">The sequence shown here is derived from an EMBL/GenBank/DDBJ whole genome shotgun (WGS) entry which is preliminary data.</text>
</comment>
<feature type="compositionally biased region" description="Basic and acidic residues" evidence="1">
    <location>
        <begin position="147"/>
        <end position="164"/>
    </location>
</feature>
<dbReference type="Proteomes" id="UP000245207">
    <property type="component" value="Unassembled WGS sequence"/>
</dbReference>